<proteinExistence type="predicted"/>
<comment type="caution">
    <text evidence="2">The sequence shown here is derived from an EMBL/GenBank/DDBJ whole genome shotgun (WGS) entry which is preliminary data.</text>
</comment>
<dbReference type="EMBL" id="MTYJ01000002">
    <property type="protein sequence ID" value="OQV25623.1"/>
    <property type="molecule type" value="Genomic_DNA"/>
</dbReference>
<reference evidence="3" key="1">
    <citation type="submission" date="2017-01" db="EMBL/GenBank/DDBJ databases">
        <title>Comparative genomics of anhydrobiosis in the tardigrade Hypsibius dujardini.</title>
        <authorList>
            <person name="Yoshida Y."/>
            <person name="Koutsovoulos G."/>
            <person name="Laetsch D."/>
            <person name="Stevens L."/>
            <person name="Kumar S."/>
            <person name="Horikawa D."/>
            <person name="Ishino K."/>
            <person name="Komine S."/>
            <person name="Tomita M."/>
            <person name="Blaxter M."/>
            <person name="Arakawa K."/>
        </authorList>
    </citation>
    <scope>NUCLEOTIDE SEQUENCE [LARGE SCALE GENOMIC DNA]</scope>
    <source>
        <strain evidence="3">Z151</strain>
    </source>
</reference>
<accession>A0A1W0XDT7</accession>
<evidence type="ECO:0000313" key="3">
    <source>
        <dbReference type="Proteomes" id="UP000192578"/>
    </source>
</evidence>
<dbReference type="Proteomes" id="UP000192578">
    <property type="component" value="Unassembled WGS sequence"/>
</dbReference>
<feature type="signal peptide" evidence="1">
    <location>
        <begin position="1"/>
        <end position="21"/>
    </location>
</feature>
<sequence>MNCLVMFCVLLLCLGVTVGAATKDKVQALRTENGLSGVAAVVNPVPSDTVKLASNMRTKPMSGKAEWLSDVQNEFKRMSREVAGLISELKFKRISGKAGLRSSSNIDSSE</sequence>
<name>A0A1W0XDT7_HYPEX</name>
<evidence type="ECO:0000256" key="1">
    <source>
        <dbReference type="SAM" id="SignalP"/>
    </source>
</evidence>
<evidence type="ECO:0000313" key="2">
    <source>
        <dbReference type="EMBL" id="OQV25623.1"/>
    </source>
</evidence>
<dbReference type="AlphaFoldDB" id="A0A1W0XDT7"/>
<gene>
    <name evidence="2" type="ORF">BV898_00559</name>
</gene>
<organism evidence="2 3">
    <name type="scientific">Hypsibius exemplaris</name>
    <name type="common">Freshwater tardigrade</name>
    <dbReference type="NCBI Taxonomy" id="2072580"/>
    <lineage>
        <taxon>Eukaryota</taxon>
        <taxon>Metazoa</taxon>
        <taxon>Ecdysozoa</taxon>
        <taxon>Tardigrada</taxon>
        <taxon>Eutardigrada</taxon>
        <taxon>Parachela</taxon>
        <taxon>Hypsibioidea</taxon>
        <taxon>Hypsibiidae</taxon>
        <taxon>Hypsibius</taxon>
    </lineage>
</organism>
<keyword evidence="1" id="KW-0732">Signal</keyword>
<feature type="chain" id="PRO_5013116984" evidence="1">
    <location>
        <begin position="22"/>
        <end position="110"/>
    </location>
</feature>
<protein>
    <submittedName>
        <fullName evidence="2">Uncharacterized protein</fullName>
    </submittedName>
</protein>
<keyword evidence="3" id="KW-1185">Reference proteome</keyword>